<dbReference type="GO" id="GO:0005201">
    <property type="term" value="F:extracellular matrix structural constituent"/>
    <property type="evidence" value="ECO:0007669"/>
    <property type="project" value="TreeGrafter"/>
</dbReference>
<keyword evidence="4" id="KW-0175">Coiled coil</keyword>
<sequence length="294" mass="33849">MGQNPVLAPAQFRPKVSEMKLYPFLCFCFAFTLIKAAERETLTKKEVFGNITNRLMIKDIEREVLNIPEGYTYPDYVAKDCRAAYRHGKRQSGLYVIRPKNSPFLAVYCEMDDGGWTVLQRHSAGENEHWSRPWDAYKYGFGHLRGDHWLGNEIMHLLTRQNVFIVRFVFVDSNGHTKHADYHTFKVDSEKNGYALRLGDYSGDAGDALTTVGEAGIHDNMNFSTLDKDHDRRPDTNCAEYYHGGWWYDDCYSALLNSDKGIYWKGLCTAEKPCKSVKIMIRPNPINCKLGKKY</sequence>
<evidence type="ECO:0000256" key="3">
    <source>
        <dbReference type="ARBA" id="ARBA00022729"/>
    </source>
</evidence>
<evidence type="ECO:0000313" key="8">
    <source>
        <dbReference type="Proteomes" id="UP000189705"/>
    </source>
</evidence>
<dbReference type="GO" id="GO:0030674">
    <property type="term" value="F:protein-macromolecule adaptor activity"/>
    <property type="evidence" value="ECO:0007669"/>
    <property type="project" value="TreeGrafter"/>
</dbReference>
<keyword evidence="6" id="KW-0325">Glycoprotein</keyword>
<dbReference type="InterPro" id="IPR036056">
    <property type="entry name" value="Fibrinogen-like_C"/>
</dbReference>
<dbReference type="Proteomes" id="UP000189705">
    <property type="component" value="Unplaced"/>
</dbReference>
<dbReference type="CDD" id="cd00087">
    <property type="entry name" value="FReD"/>
    <property type="match status" value="1"/>
</dbReference>
<dbReference type="RefSeq" id="XP_025059101.1">
    <property type="nucleotide sequence ID" value="XM_025203316.1"/>
</dbReference>
<dbReference type="PROSITE" id="PS51406">
    <property type="entry name" value="FIBRINOGEN_C_2"/>
    <property type="match status" value="1"/>
</dbReference>
<dbReference type="KEGG" id="asn:102377022"/>
<feature type="domain" description="Fibrinogen C-terminal" evidence="7">
    <location>
        <begin position="72"/>
        <end position="285"/>
    </location>
</feature>
<gene>
    <name evidence="9" type="primary">LOC102377022</name>
</gene>
<dbReference type="GO" id="GO:0034116">
    <property type="term" value="P:positive regulation of heterotypic cell-cell adhesion"/>
    <property type="evidence" value="ECO:0007669"/>
    <property type="project" value="TreeGrafter"/>
</dbReference>
<evidence type="ECO:0000256" key="5">
    <source>
        <dbReference type="ARBA" id="ARBA00023157"/>
    </source>
</evidence>
<name>A0A3Q0GHF5_ALLSI</name>
<proteinExistence type="predicted"/>
<dbReference type="InterPro" id="IPR037579">
    <property type="entry name" value="FIB_ANG-like"/>
</dbReference>
<comment type="subcellular location">
    <subcellularLocation>
        <location evidence="1">Secreted</location>
    </subcellularLocation>
</comment>
<protein>
    <submittedName>
        <fullName evidence="9">Fibrinogen-like protein 1-like protein isoform X1</fullName>
    </submittedName>
</protein>
<evidence type="ECO:0000256" key="2">
    <source>
        <dbReference type="ARBA" id="ARBA00022525"/>
    </source>
</evidence>
<dbReference type="AlphaFoldDB" id="A0A3Q0GHF5"/>
<dbReference type="GeneID" id="102377022"/>
<dbReference type="Gene3D" id="3.90.215.10">
    <property type="entry name" value="Gamma Fibrinogen, chain A, domain 1"/>
    <property type="match status" value="1"/>
</dbReference>
<dbReference type="PANTHER" id="PTHR47221:SF6">
    <property type="entry name" value="FIBRINOGEN ALPHA CHAIN"/>
    <property type="match status" value="1"/>
</dbReference>
<keyword evidence="2" id="KW-0964">Secreted</keyword>
<dbReference type="SMART" id="SM00186">
    <property type="entry name" value="FBG"/>
    <property type="match status" value="1"/>
</dbReference>
<evidence type="ECO:0000256" key="1">
    <source>
        <dbReference type="ARBA" id="ARBA00004613"/>
    </source>
</evidence>
<dbReference type="InterPro" id="IPR014716">
    <property type="entry name" value="Fibrinogen_a/b/g_C_1"/>
</dbReference>
<evidence type="ECO:0000256" key="6">
    <source>
        <dbReference type="ARBA" id="ARBA00023180"/>
    </source>
</evidence>
<keyword evidence="5" id="KW-1015">Disulfide bond</keyword>
<evidence type="ECO:0000259" key="7">
    <source>
        <dbReference type="PROSITE" id="PS51406"/>
    </source>
</evidence>
<keyword evidence="8" id="KW-1185">Reference proteome</keyword>
<dbReference type="InParanoid" id="A0A3Q0GHF5"/>
<dbReference type="InterPro" id="IPR002181">
    <property type="entry name" value="Fibrinogen_a/b/g_C_dom"/>
</dbReference>
<evidence type="ECO:0000256" key="4">
    <source>
        <dbReference type="ARBA" id="ARBA00023054"/>
    </source>
</evidence>
<organism evidence="8 9">
    <name type="scientific">Alligator sinensis</name>
    <name type="common">Chinese alligator</name>
    <dbReference type="NCBI Taxonomy" id="38654"/>
    <lineage>
        <taxon>Eukaryota</taxon>
        <taxon>Metazoa</taxon>
        <taxon>Chordata</taxon>
        <taxon>Craniata</taxon>
        <taxon>Vertebrata</taxon>
        <taxon>Euteleostomi</taxon>
        <taxon>Archelosauria</taxon>
        <taxon>Archosauria</taxon>
        <taxon>Crocodylia</taxon>
        <taxon>Alligatoridae</taxon>
        <taxon>Alligatorinae</taxon>
        <taxon>Alligator</taxon>
    </lineage>
</organism>
<reference evidence="9" key="1">
    <citation type="submission" date="2025-08" db="UniProtKB">
        <authorList>
            <consortium name="RefSeq"/>
        </authorList>
    </citation>
    <scope>IDENTIFICATION</scope>
</reference>
<evidence type="ECO:0000313" key="9">
    <source>
        <dbReference type="RefSeq" id="XP_025059101.1"/>
    </source>
</evidence>
<dbReference type="GO" id="GO:0005577">
    <property type="term" value="C:fibrinogen complex"/>
    <property type="evidence" value="ECO:0007669"/>
    <property type="project" value="TreeGrafter"/>
</dbReference>
<accession>A0A3Q0GHF5</accession>
<dbReference type="GO" id="GO:0072377">
    <property type="term" value="P:blood coagulation, common pathway"/>
    <property type="evidence" value="ECO:0007669"/>
    <property type="project" value="TreeGrafter"/>
</dbReference>
<keyword evidence="3" id="KW-0732">Signal</keyword>
<dbReference type="SUPFAM" id="SSF56496">
    <property type="entry name" value="Fibrinogen C-terminal domain-like"/>
    <property type="match status" value="1"/>
</dbReference>
<dbReference type="PANTHER" id="PTHR47221">
    <property type="entry name" value="FIBRINOGEN ALPHA CHAIN"/>
    <property type="match status" value="1"/>
</dbReference>
<dbReference type="GO" id="GO:0070527">
    <property type="term" value="P:platelet aggregation"/>
    <property type="evidence" value="ECO:0007669"/>
    <property type="project" value="TreeGrafter"/>
</dbReference>
<dbReference type="Pfam" id="PF00147">
    <property type="entry name" value="Fibrinogen_C"/>
    <property type="match status" value="1"/>
</dbReference>
<dbReference type="GO" id="GO:0042730">
    <property type="term" value="P:fibrinolysis"/>
    <property type="evidence" value="ECO:0007669"/>
    <property type="project" value="TreeGrafter"/>
</dbReference>